<accession>A0ABD6VMF7</accession>
<comment type="subcellular location">
    <subcellularLocation>
        <location evidence="1">Membrane</location>
    </subcellularLocation>
</comment>
<evidence type="ECO:0000256" key="6">
    <source>
        <dbReference type="SAM" id="Coils"/>
    </source>
</evidence>
<keyword evidence="6" id="KW-0175">Coiled coil</keyword>
<dbReference type="PANTHER" id="PTHR43531:SF5">
    <property type="entry name" value="METHYL-ACCEPTING CHEMOTAXIS PROTEIN III"/>
    <property type="match status" value="1"/>
</dbReference>
<feature type="coiled-coil region" evidence="6">
    <location>
        <begin position="288"/>
        <end position="318"/>
    </location>
</feature>
<feature type="domain" description="HAMP" evidence="9">
    <location>
        <begin position="212"/>
        <end position="264"/>
    </location>
</feature>
<dbReference type="Proteomes" id="UP000237274">
    <property type="component" value="Unassembled WGS sequence"/>
</dbReference>
<dbReference type="InterPro" id="IPR024478">
    <property type="entry name" value="HlyB_4HB_MCP"/>
</dbReference>
<evidence type="ECO:0000256" key="5">
    <source>
        <dbReference type="PROSITE-ProRule" id="PRU00284"/>
    </source>
</evidence>
<dbReference type="RefSeq" id="WP_103162610.1">
    <property type="nucleotide sequence ID" value="NZ_MTAH01000008.1"/>
</dbReference>
<dbReference type="InterPro" id="IPR003660">
    <property type="entry name" value="HAMP_dom"/>
</dbReference>
<dbReference type="PROSITE" id="PS50111">
    <property type="entry name" value="CHEMOTAXIS_TRANSDUC_2"/>
    <property type="match status" value="1"/>
</dbReference>
<feature type="transmembrane region" description="Helical" evidence="7">
    <location>
        <begin position="12"/>
        <end position="32"/>
    </location>
</feature>
<evidence type="ECO:0000259" key="9">
    <source>
        <dbReference type="PROSITE" id="PS50885"/>
    </source>
</evidence>
<dbReference type="SUPFAM" id="SSF58104">
    <property type="entry name" value="Methyl-accepting chemotaxis protein (MCP) signaling domain"/>
    <property type="match status" value="1"/>
</dbReference>
<keyword evidence="3 5" id="KW-0807">Transducer</keyword>
<dbReference type="Pfam" id="PF00672">
    <property type="entry name" value="HAMP"/>
    <property type="match status" value="1"/>
</dbReference>
<dbReference type="Pfam" id="PF12729">
    <property type="entry name" value="4HB_MCP_1"/>
    <property type="match status" value="1"/>
</dbReference>
<evidence type="ECO:0000256" key="4">
    <source>
        <dbReference type="ARBA" id="ARBA00029447"/>
    </source>
</evidence>
<dbReference type="InterPro" id="IPR051310">
    <property type="entry name" value="MCP_chemotaxis"/>
</dbReference>
<evidence type="ECO:0000256" key="2">
    <source>
        <dbReference type="ARBA" id="ARBA00022500"/>
    </source>
</evidence>
<feature type="transmembrane region" description="Helical" evidence="7">
    <location>
        <begin position="190"/>
        <end position="210"/>
    </location>
</feature>
<dbReference type="GO" id="GO:0006935">
    <property type="term" value="P:chemotaxis"/>
    <property type="evidence" value="ECO:0007669"/>
    <property type="project" value="UniProtKB-KW"/>
</dbReference>
<dbReference type="CDD" id="cd11386">
    <property type="entry name" value="MCP_signal"/>
    <property type="match status" value="1"/>
</dbReference>
<name>A0ABD6VMF7_9GAMM</name>
<dbReference type="SMART" id="SM00283">
    <property type="entry name" value="MA"/>
    <property type="match status" value="1"/>
</dbReference>
<evidence type="ECO:0000256" key="1">
    <source>
        <dbReference type="ARBA" id="ARBA00004370"/>
    </source>
</evidence>
<evidence type="ECO:0000259" key="8">
    <source>
        <dbReference type="PROSITE" id="PS50111"/>
    </source>
</evidence>
<keyword evidence="2" id="KW-0145">Chemotaxis</keyword>
<keyword evidence="7" id="KW-0812">Transmembrane</keyword>
<evidence type="ECO:0000256" key="7">
    <source>
        <dbReference type="SAM" id="Phobius"/>
    </source>
</evidence>
<gene>
    <name evidence="10" type="ORF">BV926_14705</name>
</gene>
<keyword evidence="7" id="KW-1133">Transmembrane helix</keyword>
<dbReference type="InterPro" id="IPR004090">
    <property type="entry name" value="Chemotax_Me-accpt_rcpt"/>
</dbReference>
<comment type="caution">
    <text evidence="10">The sequence shown here is derived from an EMBL/GenBank/DDBJ whole genome shotgun (WGS) entry which is preliminary data.</text>
</comment>
<dbReference type="CDD" id="cd06225">
    <property type="entry name" value="HAMP"/>
    <property type="match status" value="1"/>
</dbReference>
<proteinExistence type="inferred from homology"/>
<dbReference type="AlphaFoldDB" id="A0ABD6VMF7"/>
<organism evidence="10 11">
    <name type="scientific">Pectobacterium odoriferum</name>
    <dbReference type="NCBI Taxonomy" id="78398"/>
    <lineage>
        <taxon>Bacteria</taxon>
        <taxon>Pseudomonadati</taxon>
        <taxon>Pseudomonadota</taxon>
        <taxon>Gammaproteobacteria</taxon>
        <taxon>Enterobacterales</taxon>
        <taxon>Pectobacteriaceae</taxon>
        <taxon>Pectobacterium</taxon>
    </lineage>
</organism>
<dbReference type="CDD" id="cd19411">
    <property type="entry name" value="MCP2201-like_sensor"/>
    <property type="match status" value="1"/>
</dbReference>
<dbReference type="PANTHER" id="PTHR43531">
    <property type="entry name" value="PROTEIN ICFG"/>
    <property type="match status" value="1"/>
</dbReference>
<keyword evidence="7" id="KW-0472">Membrane</keyword>
<comment type="similarity">
    <text evidence="4">Belongs to the methyl-accepting chemotaxis (MCP) protein family.</text>
</comment>
<reference evidence="10 11" key="1">
    <citation type="submission" date="2017-01" db="EMBL/GenBank/DDBJ databases">
        <title>Comparative Genomics of 38 Pectobacterium strains comprising three species revealed the characteristics of Pectobacterium carotovorum.</title>
        <authorList>
            <person name="Xie H."/>
            <person name="Ma Y."/>
            <person name="Li X."/>
        </authorList>
    </citation>
    <scope>NUCLEOTIDE SEQUENCE [LARGE SCALE GENOMIC DNA]</scope>
    <source>
        <strain evidence="10 11">Q142</strain>
    </source>
</reference>
<dbReference type="Pfam" id="PF00015">
    <property type="entry name" value="MCPsignal"/>
    <property type="match status" value="1"/>
</dbReference>
<evidence type="ECO:0000313" key="10">
    <source>
        <dbReference type="EMBL" id="POE25613.1"/>
    </source>
</evidence>
<dbReference type="EMBL" id="MTAO01000010">
    <property type="protein sequence ID" value="POE25613.1"/>
    <property type="molecule type" value="Genomic_DNA"/>
</dbReference>
<dbReference type="Gene3D" id="1.10.287.950">
    <property type="entry name" value="Methyl-accepting chemotaxis protein"/>
    <property type="match status" value="1"/>
</dbReference>
<dbReference type="FunFam" id="1.10.287.950:FF:000001">
    <property type="entry name" value="Methyl-accepting chemotaxis sensory transducer"/>
    <property type="match status" value="1"/>
</dbReference>
<protein>
    <submittedName>
        <fullName evidence="10">Chemotaxis protein</fullName>
    </submittedName>
</protein>
<dbReference type="GO" id="GO:0007165">
    <property type="term" value="P:signal transduction"/>
    <property type="evidence" value="ECO:0007669"/>
    <property type="project" value="UniProtKB-KW"/>
</dbReference>
<dbReference type="SMART" id="SM00304">
    <property type="entry name" value="HAMP"/>
    <property type="match status" value="1"/>
</dbReference>
<dbReference type="PROSITE" id="PS50885">
    <property type="entry name" value="HAMP"/>
    <property type="match status" value="1"/>
</dbReference>
<dbReference type="PRINTS" id="PR00260">
    <property type="entry name" value="CHEMTRNSDUCR"/>
</dbReference>
<evidence type="ECO:0000313" key="11">
    <source>
        <dbReference type="Proteomes" id="UP000237274"/>
    </source>
</evidence>
<dbReference type="InterPro" id="IPR004089">
    <property type="entry name" value="MCPsignal_dom"/>
</dbReference>
<dbReference type="InterPro" id="IPR047347">
    <property type="entry name" value="YvaQ-like_sensor"/>
</dbReference>
<feature type="domain" description="Methyl-accepting transducer" evidence="8">
    <location>
        <begin position="269"/>
        <end position="498"/>
    </location>
</feature>
<evidence type="ECO:0000256" key="3">
    <source>
        <dbReference type="ARBA" id="ARBA00023224"/>
    </source>
</evidence>
<sequence>MSLANWRIGYRLGGGFAILILMLFTVSIFSLSKLSSFQDGARGIVKEVYPQTVDANDLIDNVNGHFVAYLQMMLVSGQEQRQGYVDRIMAYRKEISRLLDNLENNASAELARKQVGVVRGFRAEFIKSGDKIISDALAGNNDVAVAEFNNTLNVIQRNYRDSVKLLVNYQNDAMDNSVETMAAVYSNTRIILLLILALGAVFGALIAWAITRSVTRPIEQALQVADRVAQGDLTSRITVTSKDETGLLLQSLDRMNTSLSTIVGQVRDGAETISTAASQITAGNQDLSSRTEEQASSLEETAASMEQLASTIKNTAENTQQATEIANKATGAAKQSGDVMLSVTQKMRGIRDSSQRMAEIIGVIDGIAFQTNILALNAAVEAARAGEQGRGFAVVAGEVRSLAQRSATAAREIKDLIDDSVSKIREGMDLVDTAEETMGGLTAHVKDVHDIISEISQASREQSDGINQMNLAIGQIDTTTQQNAALVEESASAALSLQAQASVLAEAVSAFKIQSYGSSNAGSYSPMPMNTPTLSLALARKE</sequence>
<dbReference type="GO" id="GO:0005886">
    <property type="term" value="C:plasma membrane"/>
    <property type="evidence" value="ECO:0007669"/>
    <property type="project" value="UniProtKB-ARBA"/>
</dbReference>